<dbReference type="GeneID" id="100205291"/>
<evidence type="ECO:0000313" key="2">
    <source>
        <dbReference type="Proteomes" id="UP001652625"/>
    </source>
</evidence>
<dbReference type="Proteomes" id="UP001652625">
    <property type="component" value="Chromosome 07"/>
</dbReference>
<dbReference type="RefSeq" id="XP_065657373.1">
    <property type="nucleotide sequence ID" value="XM_065801301.1"/>
</dbReference>
<evidence type="ECO:0000313" key="3">
    <source>
        <dbReference type="RefSeq" id="XP_065657373.1"/>
    </source>
</evidence>
<keyword evidence="1" id="KW-0175">Coiled coil</keyword>
<reference evidence="3" key="1">
    <citation type="submission" date="2025-08" db="UniProtKB">
        <authorList>
            <consortium name="RefSeq"/>
        </authorList>
    </citation>
    <scope>IDENTIFICATION</scope>
</reference>
<organism evidence="2 3">
    <name type="scientific">Hydra vulgaris</name>
    <name type="common">Hydra</name>
    <name type="synonym">Hydra attenuata</name>
    <dbReference type="NCBI Taxonomy" id="6087"/>
    <lineage>
        <taxon>Eukaryota</taxon>
        <taxon>Metazoa</taxon>
        <taxon>Cnidaria</taxon>
        <taxon>Hydrozoa</taxon>
        <taxon>Hydroidolina</taxon>
        <taxon>Anthoathecata</taxon>
        <taxon>Aplanulata</taxon>
        <taxon>Hydridae</taxon>
        <taxon>Hydra</taxon>
    </lineage>
</organism>
<name>A0ABM4C6Z1_HYDVU</name>
<gene>
    <name evidence="3" type="primary">LOC100205291</name>
</gene>
<accession>A0ABM4C6Z1</accession>
<keyword evidence="2" id="KW-1185">Reference proteome</keyword>
<feature type="coiled-coil region" evidence="1">
    <location>
        <begin position="340"/>
        <end position="367"/>
    </location>
</feature>
<proteinExistence type="predicted"/>
<protein>
    <submittedName>
        <fullName evidence="3">Uncharacterized protein LOC100205291</fullName>
    </submittedName>
</protein>
<evidence type="ECO:0000256" key="1">
    <source>
        <dbReference type="SAM" id="Coils"/>
    </source>
</evidence>
<sequence length="1340" mass="154172">MADKNFVYNPNFLNTNSLNQSNRSNKNFNLEQSSKLINIDATSLNDLFKCAHSENQRDVLESVVFENNHNKPPIIPNELDQERKEGSHLNILEVKKVPSICDFKNFTKVNDHVIGIKTRSKVLNCKISDIDLRSSSHLNLDDKLERKRTFRKKDQNIEEIGIQSLTSYSSLDNTFSKNNDFEIITTNSPLSSKINIKNIQKYSIKNFLKSSQSPVGQEYKQFADEKNTSIQIERNSFDKTKTSPNNYSLDEYINNTGLKNTLPIKHSQDDEKNSELLKLNRLKKRFNSIKQRKDKLYSVKSPQSNQSEAMNSAFETQKKLIQNNMNNLYFEKRLSIYKIKSDAIKKNKDVENNVTNLEGEIKYAQDSIEYDLPKETLEESNLVDSRGLIMKVTSTPRETSRNSSKGEPNGYHQLVIPTSIGNVNLRSNDNQANFIIESKINNDFLFQEVNEDEDGKKSIHFKLENILKERMSSINGKVHEKKPVVNQQLFSNKHATSIEAFNDKIHTYSNSKVTENLEHLKEDSIHFSNPPNFINSAMEQNLNEKKKIPTPYQTLRFSTEDKEELKKRETLINEIKAAVLLRTIEATSKKPQEVYTPHKLLANVDFIDHTQNIIEARNIVSVNSEVSGYSENLKSKPDDQLIKMKNANNSFESFVITHDKKSSTSRVQSPTLVLKMNNFSPSNKSISPIHSVITSPKQEHFSNHVYSLNESQTNKPVKKVDLRPINKGAVVEMLNFHLLDKNGWDRLDETRRFLSENQSTPQHSSLLDDENNFIKLDTMNDEIGHSRHYQPNSPRMFSLTDSELLVGLQISSGETNRSEKNIKSNEINGGNTESYISKTVSDSRQLPLLENYEINKLDAKNDTTKTVMETKQILLRENDWPNNNHQKYEYKNTKTLGSQFNSLDTKYVNNTKSRIINENTYLTKDESKFVHPFSNGVIKSLSSNDLEQKNNPFEVESKKFITNKAFKKQHDSTKSPKLVRSNSLIKHFENNEPVKLDKTSKNRYESNEQEKLETSNILQKQLETNESLKINKSYTLPNKFKTSDSDKLDKNNKTLKILYNNKDSVSQKLYEINNNLSVYENNAKSIANNIEQQYPSCNNTWLHQISPDTKWTNENYTTVNIGKVTIPKYLEVDTSTRSTRPATPTTKTESLKTLITDDLFEIKMNSANTDPLTNENGLATSKPSTPRKLSLRLKQLFSPTQKRKESLFSSDEDIFRRKNINKTGGLDFQSKSPLNKSEDDIYENFISNEEWKGMKDSWKSRAWNAFNPGSLRSKDDLDSFSIKKQPKIRKPLSINTFSQRIRKDKISVTEIPISFVSKNQAKIDANVESLSIRNNKYKTK</sequence>